<evidence type="ECO:0000313" key="4">
    <source>
        <dbReference type="Proteomes" id="UP000008144"/>
    </source>
</evidence>
<evidence type="ECO:0000313" key="3">
    <source>
        <dbReference type="Ensembl" id="ENSCINP00000033933.1"/>
    </source>
</evidence>
<reference evidence="3" key="4">
    <citation type="submission" date="2025-09" db="UniProtKB">
        <authorList>
            <consortium name="Ensembl"/>
        </authorList>
    </citation>
    <scope>IDENTIFICATION</scope>
</reference>
<feature type="signal peptide" evidence="2">
    <location>
        <begin position="1"/>
        <end position="19"/>
    </location>
</feature>
<dbReference type="Ensembl" id="ENSCINT00000031879.1">
    <property type="protein sequence ID" value="ENSCINP00000033933.1"/>
    <property type="gene ID" value="ENSCING00000021891.1"/>
</dbReference>
<keyword evidence="4" id="KW-1185">Reference proteome</keyword>
<accession>H2XW99</accession>
<protein>
    <submittedName>
        <fullName evidence="3">Uncharacterized protein</fullName>
    </submittedName>
</protein>
<dbReference type="AlphaFoldDB" id="H2XW99"/>
<feature type="compositionally biased region" description="Low complexity" evidence="1">
    <location>
        <begin position="62"/>
        <end position="71"/>
    </location>
</feature>
<reference evidence="3" key="2">
    <citation type="journal article" date="2008" name="Genome Biol.">
        <title>Improved genome assembly and evidence-based global gene model set for the chordate Ciona intestinalis: new insight into intron and operon populations.</title>
        <authorList>
            <person name="Satou Y."/>
            <person name="Mineta K."/>
            <person name="Ogasawara M."/>
            <person name="Sasakura Y."/>
            <person name="Shoguchi E."/>
            <person name="Ueno K."/>
            <person name="Yamada L."/>
            <person name="Matsumoto J."/>
            <person name="Wasserscheid J."/>
            <person name="Dewar K."/>
            <person name="Wiley G.B."/>
            <person name="Macmil S.L."/>
            <person name="Roe B.A."/>
            <person name="Zeller R.W."/>
            <person name="Hastings K.E."/>
            <person name="Lemaire P."/>
            <person name="Lindquist E."/>
            <person name="Endo T."/>
            <person name="Hotta K."/>
            <person name="Inaba K."/>
        </authorList>
    </citation>
    <scope>NUCLEOTIDE SEQUENCE [LARGE SCALE GENOMIC DNA]</scope>
    <source>
        <strain evidence="3">wild type</strain>
    </source>
</reference>
<evidence type="ECO:0000256" key="1">
    <source>
        <dbReference type="SAM" id="MobiDB-lite"/>
    </source>
</evidence>
<reference evidence="3" key="3">
    <citation type="submission" date="2025-08" db="UniProtKB">
        <authorList>
            <consortium name="Ensembl"/>
        </authorList>
    </citation>
    <scope>IDENTIFICATION</scope>
</reference>
<proteinExistence type="predicted"/>
<dbReference type="InParanoid" id="H2XW99"/>
<feature type="chain" id="PRO_5003577534" evidence="2">
    <location>
        <begin position="20"/>
        <end position="87"/>
    </location>
</feature>
<dbReference type="HOGENOM" id="CLU_2482669_0_0_1"/>
<reference evidence="4" key="1">
    <citation type="journal article" date="2002" name="Science">
        <title>The draft genome of Ciona intestinalis: insights into chordate and vertebrate origins.</title>
        <authorList>
            <person name="Dehal P."/>
            <person name="Satou Y."/>
            <person name="Campbell R.K."/>
            <person name="Chapman J."/>
            <person name="Degnan B."/>
            <person name="De Tomaso A."/>
            <person name="Davidson B."/>
            <person name="Di Gregorio A."/>
            <person name="Gelpke M."/>
            <person name="Goodstein D.M."/>
            <person name="Harafuji N."/>
            <person name="Hastings K.E."/>
            <person name="Ho I."/>
            <person name="Hotta K."/>
            <person name="Huang W."/>
            <person name="Kawashima T."/>
            <person name="Lemaire P."/>
            <person name="Martinez D."/>
            <person name="Meinertzhagen I.A."/>
            <person name="Necula S."/>
            <person name="Nonaka M."/>
            <person name="Putnam N."/>
            <person name="Rash S."/>
            <person name="Saiga H."/>
            <person name="Satake M."/>
            <person name="Terry A."/>
            <person name="Yamada L."/>
            <person name="Wang H.G."/>
            <person name="Awazu S."/>
            <person name="Azumi K."/>
            <person name="Boore J."/>
            <person name="Branno M."/>
            <person name="Chin-Bow S."/>
            <person name="DeSantis R."/>
            <person name="Doyle S."/>
            <person name="Francino P."/>
            <person name="Keys D.N."/>
            <person name="Haga S."/>
            <person name="Hayashi H."/>
            <person name="Hino K."/>
            <person name="Imai K.S."/>
            <person name="Inaba K."/>
            <person name="Kano S."/>
            <person name="Kobayashi K."/>
            <person name="Kobayashi M."/>
            <person name="Lee B.I."/>
            <person name="Makabe K.W."/>
            <person name="Manohar C."/>
            <person name="Matassi G."/>
            <person name="Medina M."/>
            <person name="Mochizuki Y."/>
            <person name="Mount S."/>
            <person name="Morishita T."/>
            <person name="Miura S."/>
            <person name="Nakayama A."/>
            <person name="Nishizaka S."/>
            <person name="Nomoto H."/>
            <person name="Ohta F."/>
            <person name="Oishi K."/>
            <person name="Rigoutsos I."/>
            <person name="Sano M."/>
            <person name="Sasaki A."/>
            <person name="Sasakura Y."/>
            <person name="Shoguchi E."/>
            <person name="Shin-i T."/>
            <person name="Spagnuolo A."/>
            <person name="Stainier D."/>
            <person name="Suzuki M.M."/>
            <person name="Tassy O."/>
            <person name="Takatori N."/>
            <person name="Tokuoka M."/>
            <person name="Yagi K."/>
            <person name="Yoshizaki F."/>
            <person name="Wada S."/>
            <person name="Zhang C."/>
            <person name="Hyatt P.D."/>
            <person name="Larimer F."/>
            <person name="Detter C."/>
            <person name="Doggett N."/>
            <person name="Glavina T."/>
            <person name="Hawkins T."/>
            <person name="Richardson P."/>
            <person name="Lucas S."/>
            <person name="Kohara Y."/>
            <person name="Levine M."/>
            <person name="Satoh N."/>
            <person name="Rokhsar D.S."/>
        </authorList>
    </citation>
    <scope>NUCLEOTIDE SEQUENCE [LARGE SCALE GENOMIC DNA]</scope>
</reference>
<dbReference type="EMBL" id="EAAA01002184">
    <property type="status" value="NOT_ANNOTATED_CDS"/>
    <property type="molecule type" value="Genomic_DNA"/>
</dbReference>
<name>H2XW99_CIOIN</name>
<keyword evidence="2" id="KW-0732">Signal</keyword>
<feature type="region of interest" description="Disordered" evidence="1">
    <location>
        <begin position="62"/>
        <end position="87"/>
    </location>
</feature>
<feature type="compositionally biased region" description="Low complexity" evidence="1">
    <location>
        <begin position="78"/>
        <end position="87"/>
    </location>
</feature>
<sequence>MKILEHFIIHLFQLILVQWHLLFHQPQLNLHPYQLHLPPVKHQAHLHQRLHPLHQFLRQSSFLLPPSSSSPPHHEHPSFSSLPSQLC</sequence>
<evidence type="ECO:0000256" key="2">
    <source>
        <dbReference type="SAM" id="SignalP"/>
    </source>
</evidence>
<organism evidence="3 4">
    <name type="scientific">Ciona intestinalis</name>
    <name type="common">Transparent sea squirt</name>
    <name type="synonym">Ascidia intestinalis</name>
    <dbReference type="NCBI Taxonomy" id="7719"/>
    <lineage>
        <taxon>Eukaryota</taxon>
        <taxon>Metazoa</taxon>
        <taxon>Chordata</taxon>
        <taxon>Tunicata</taxon>
        <taxon>Ascidiacea</taxon>
        <taxon>Phlebobranchia</taxon>
        <taxon>Cionidae</taxon>
        <taxon>Ciona</taxon>
    </lineage>
</organism>
<dbReference type="Proteomes" id="UP000008144">
    <property type="component" value="Chromosome 5"/>
</dbReference>